<reference evidence="2" key="2">
    <citation type="submission" date="2014-05" db="EMBL/GenBank/DDBJ databases">
        <authorList>
            <person name="Aslett A.Martin."/>
            <person name="De Silva Nishadi"/>
        </authorList>
    </citation>
    <scope>NUCLEOTIDE SEQUENCE</scope>
    <source>
        <strain evidence="2">YM</strain>
    </source>
</reference>
<reference evidence="4 5" key="1">
    <citation type="journal article" date="2014" name="BMC Biol.">
        <title>A comprehensive evaluation of rodent malaria parasite genomes and gene expression.</title>
        <authorList>
            <person name="Otto T.D."/>
            <person name="Bohme U."/>
            <person name="Jackson A.P."/>
            <person name="Hunt M."/>
            <person name="Franke-Fayard B."/>
            <person name="Hoeijmakers W.A."/>
            <person name="Religa A.A."/>
            <person name="Robertson L."/>
            <person name="Sanders M."/>
            <person name="Ogun S.A."/>
            <person name="Cunningham D."/>
            <person name="Erhart A."/>
            <person name="Billker O."/>
            <person name="Khan S.M."/>
            <person name="Stunnenberg H.G."/>
            <person name="Langhorne J."/>
            <person name="Holder A.A."/>
            <person name="Waters A.P."/>
            <person name="Newbold C.I."/>
            <person name="Pain A."/>
            <person name="Berriman M."/>
            <person name="Janse C.J."/>
        </authorList>
    </citation>
    <scope>NUCLEOTIDE SEQUENCE [LARGE SCALE GENOMIC DNA]</scope>
    <source>
        <strain evidence="3 4">17X</strain>
        <strain evidence="2 5">YM</strain>
    </source>
</reference>
<dbReference type="OrthoDB" id="386561at2759"/>
<dbReference type="KEGG" id="pyo:PY17X_1006400"/>
<protein>
    <submittedName>
        <fullName evidence="2">Uncharacterized protein</fullName>
    </submittedName>
</protein>
<dbReference type="OMA" id="CEMRRDR"/>
<evidence type="ECO:0000313" key="5">
    <source>
        <dbReference type="Proteomes" id="UP000072904"/>
    </source>
</evidence>
<evidence type="ECO:0000313" key="4">
    <source>
        <dbReference type="Proteomes" id="UP000072874"/>
    </source>
</evidence>
<dbReference type="EMBL" id="LM993664">
    <property type="protein sequence ID" value="VTZ78800.1"/>
    <property type="molecule type" value="Genomic_DNA"/>
</dbReference>
<dbReference type="VEuPathDB" id="PlasmoDB:PY17X_1006400"/>
<accession>A0A077YFP2</accession>
<dbReference type="VEuPathDB" id="PlasmoDB:Py17XNL_001002121"/>
<sequence>MHIMLKRHIKGIYNVKNMFLKSNNFINVTKNCNNIYFNEHPPLNIGTYSKSHGFFFFNESFVNLFTKKKDKIICEMRRDRGGTVRKKLSREKKKTQKKQKKENTRDIHK</sequence>
<dbReference type="AlphaFoldDB" id="A0A077YFP2"/>
<dbReference type="RefSeq" id="XP_726116.2">
    <property type="nucleotide sequence ID" value="XM_721023.2"/>
</dbReference>
<name>A0A077YFP2_PLAYE</name>
<feature type="region of interest" description="Disordered" evidence="1">
    <location>
        <begin position="81"/>
        <end position="109"/>
    </location>
</feature>
<dbReference type="Proteomes" id="UP000072874">
    <property type="component" value="Chromosome 10"/>
</dbReference>
<reference evidence="3" key="4">
    <citation type="submission" date="2019-05" db="EMBL/GenBank/DDBJ databases">
        <authorList>
            <consortium name="Pathogen Informatics"/>
        </authorList>
    </citation>
    <scope>NUCLEOTIDE SEQUENCE</scope>
    <source>
        <strain evidence="3">17X</strain>
    </source>
</reference>
<feature type="compositionally biased region" description="Basic residues" evidence="1">
    <location>
        <begin position="83"/>
        <end position="100"/>
    </location>
</feature>
<dbReference type="GeneID" id="3791456"/>
<dbReference type="Proteomes" id="UP000072904">
    <property type="component" value="Chromosome 10"/>
</dbReference>
<evidence type="ECO:0000313" key="2">
    <source>
        <dbReference type="EMBL" id="CDU84904.1"/>
    </source>
</evidence>
<proteinExistence type="predicted"/>
<reference evidence="3" key="3">
    <citation type="submission" date="2014-05" db="EMBL/GenBank/DDBJ databases">
        <authorList>
            <person name="Aslett M.A."/>
            <person name="De Silva N."/>
        </authorList>
    </citation>
    <scope>NUCLEOTIDE SEQUENCE</scope>
    <source>
        <strain evidence="3">17X</strain>
    </source>
</reference>
<dbReference type="EMBL" id="LK934638">
    <property type="protein sequence ID" value="CDU84904.1"/>
    <property type="molecule type" value="Genomic_DNA"/>
</dbReference>
<gene>
    <name evidence="3" type="ORF">PY17X_1006400</name>
    <name evidence="2" type="ORF">PYYM_1006400</name>
</gene>
<evidence type="ECO:0000313" key="3">
    <source>
        <dbReference type="EMBL" id="VTZ78800.1"/>
    </source>
</evidence>
<organism evidence="2 5">
    <name type="scientific">Plasmodium yoelii</name>
    <dbReference type="NCBI Taxonomy" id="5861"/>
    <lineage>
        <taxon>Eukaryota</taxon>
        <taxon>Sar</taxon>
        <taxon>Alveolata</taxon>
        <taxon>Apicomplexa</taxon>
        <taxon>Aconoidasida</taxon>
        <taxon>Haemosporida</taxon>
        <taxon>Plasmodiidae</taxon>
        <taxon>Plasmodium</taxon>
        <taxon>Plasmodium (Vinckeia)</taxon>
    </lineage>
</organism>
<evidence type="ECO:0000256" key="1">
    <source>
        <dbReference type="SAM" id="MobiDB-lite"/>
    </source>
</evidence>
<dbReference type="VEuPathDB" id="PlasmoDB:PYYM_1006400"/>
<dbReference type="VEuPathDB" id="PlasmoDB:PY05630"/>